<evidence type="ECO:0000313" key="3">
    <source>
        <dbReference type="Proteomes" id="UP001429580"/>
    </source>
</evidence>
<reference evidence="2 3" key="1">
    <citation type="submission" date="2020-03" db="EMBL/GenBank/DDBJ databases">
        <title>Genomic Encyclopedia of Type Strains, Phase IV (KMG-IV): sequencing the most valuable type-strain genomes for metagenomic binning, comparative biology and taxonomic classification.</title>
        <authorList>
            <person name="Goeker M."/>
        </authorList>
    </citation>
    <scope>NUCLEOTIDE SEQUENCE [LARGE SCALE GENOMIC DNA]</scope>
    <source>
        <strain evidence="2 3">DSM 103870</strain>
    </source>
</reference>
<accession>A0ABX0V409</accession>
<dbReference type="RefSeq" id="WP_166952987.1">
    <property type="nucleotide sequence ID" value="NZ_JAASQI010000005.1"/>
</dbReference>
<feature type="domain" description="HTH luxR-type" evidence="1">
    <location>
        <begin position="310"/>
        <end position="367"/>
    </location>
</feature>
<dbReference type="Proteomes" id="UP001429580">
    <property type="component" value="Unassembled WGS sequence"/>
</dbReference>
<dbReference type="InterPro" id="IPR000792">
    <property type="entry name" value="Tscrpt_reg_LuxR_C"/>
</dbReference>
<dbReference type="Pfam" id="PF00196">
    <property type="entry name" value="GerE"/>
    <property type="match status" value="1"/>
</dbReference>
<keyword evidence="2" id="KW-0238">DNA-binding</keyword>
<dbReference type="EMBL" id="JAASQI010000005">
    <property type="protein sequence ID" value="NIJ58540.1"/>
    <property type="molecule type" value="Genomic_DNA"/>
</dbReference>
<dbReference type="Gene3D" id="1.10.10.10">
    <property type="entry name" value="Winged helix-like DNA-binding domain superfamily/Winged helix DNA-binding domain"/>
    <property type="match status" value="1"/>
</dbReference>
<dbReference type="InterPro" id="IPR036388">
    <property type="entry name" value="WH-like_DNA-bd_sf"/>
</dbReference>
<comment type="caution">
    <text evidence="2">The sequence shown here is derived from an EMBL/GenBank/DDBJ whole genome shotgun (WGS) entry which is preliminary data.</text>
</comment>
<name>A0ABX0V409_9HYPH</name>
<dbReference type="SMART" id="SM00421">
    <property type="entry name" value="HTH_LUXR"/>
    <property type="match status" value="1"/>
</dbReference>
<keyword evidence="3" id="KW-1185">Reference proteome</keyword>
<dbReference type="InterPro" id="IPR016032">
    <property type="entry name" value="Sig_transdc_resp-reg_C-effctor"/>
</dbReference>
<proteinExistence type="predicted"/>
<protein>
    <submittedName>
        <fullName evidence="2">DNA-binding CsgD family transcriptional regulator</fullName>
    </submittedName>
</protein>
<organism evidence="2 3">
    <name type="scientific">Pseudochelatococcus lubricantis</name>
    <dbReference type="NCBI Taxonomy" id="1538102"/>
    <lineage>
        <taxon>Bacteria</taxon>
        <taxon>Pseudomonadati</taxon>
        <taxon>Pseudomonadota</taxon>
        <taxon>Alphaproteobacteria</taxon>
        <taxon>Hyphomicrobiales</taxon>
        <taxon>Chelatococcaceae</taxon>
        <taxon>Pseudochelatococcus</taxon>
    </lineage>
</organism>
<dbReference type="GO" id="GO:0003677">
    <property type="term" value="F:DNA binding"/>
    <property type="evidence" value="ECO:0007669"/>
    <property type="project" value="UniProtKB-KW"/>
</dbReference>
<evidence type="ECO:0000259" key="1">
    <source>
        <dbReference type="SMART" id="SM00421"/>
    </source>
</evidence>
<gene>
    <name evidence="2" type="ORF">FHS82_002388</name>
</gene>
<evidence type="ECO:0000313" key="2">
    <source>
        <dbReference type="EMBL" id="NIJ58540.1"/>
    </source>
</evidence>
<sequence>MYAELGELIEAAALQPDRWTDVVAALQVATGGTRISMQSHDMSRPTAEPLIASGWDENDLDTYGQYYANINPWAGPLQKMPLLVPTLSDHVLPLSQLRKSEFYNDWLKPVQAADSATGVRLIDRDGRFAVLAVHYSSRRSAQFHPELQKLLMTLAPKMRDALEMNSHTFRRTIAVPTGSLVHSMFEPAICVDREGHLLDFNAAAETGLLNPRIIRLSPDRTLSFGAAQENAAIYGELHNVCVHGRPSVDSPTISFGPFRFAVSFFALNRRLIHSPRRDVGSFFADRIVALLVFRDIPQLRQSRAESLRTLYRLTPSEIRVAEAFMNGSSPQECANAIGMKYETFRSYLKNIYKKVGVHSQKELLRLLQDKDRLPAR</sequence>
<dbReference type="SUPFAM" id="SSF46894">
    <property type="entry name" value="C-terminal effector domain of the bipartite response regulators"/>
    <property type="match status" value="1"/>
</dbReference>